<dbReference type="GO" id="GO:0007218">
    <property type="term" value="P:neuropeptide signaling pathway"/>
    <property type="evidence" value="ECO:0007669"/>
    <property type="project" value="TreeGrafter"/>
</dbReference>
<dbReference type="InterPro" id="IPR000276">
    <property type="entry name" value="GPCR_Rhodpsn"/>
</dbReference>
<feature type="non-terminal residue" evidence="11">
    <location>
        <position position="125"/>
    </location>
</feature>
<keyword evidence="6 9" id="KW-0472">Membrane</keyword>
<keyword evidence="2" id="KW-1003">Cell membrane</keyword>
<feature type="transmembrane region" description="Helical" evidence="9">
    <location>
        <begin position="6"/>
        <end position="23"/>
    </location>
</feature>
<keyword evidence="8" id="KW-0807">Transducer</keyword>
<dbReference type="Pfam" id="PF00001">
    <property type="entry name" value="7tm_1"/>
    <property type="match status" value="1"/>
</dbReference>
<organism evidence="11 12">
    <name type="scientific">Elysia chlorotica</name>
    <name type="common">Eastern emerald elysia</name>
    <name type="synonym">Sea slug</name>
    <dbReference type="NCBI Taxonomy" id="188477"/>
    <lineage>
        <taxon>Eukaryota</taxon>
        <taxon>Metazoa</taxon>
        <taxon>Spiralia</taxon>
        <taxon>Lophotrochozoa</taxon>
        <taxon>Mollusca</taxon>
        <taxon>Gastropoda</taxon>
        <taxon>Heterobranchia</taxon>
        <taxon>Euthyneura</taxon>
        <taxon>Panpulmonata</taxon>
        <taxon>Sacoglossa</taxon>
        <taxon>Placobranchoidea</taxon>
        <taxon>Plakobranchidae</taxon>
        <taxon>Elysia</taxon>
    </lineage>
</organism>
<dbReference type="GO" id="GO:0005886">
    <property type="term" value="C:plasma membrane"/>
    <property type="evidence" value="ECO:0007669"/>
    <property type="project" value="UniProtKB-SubCell"/>
</dbReference>
<dbReference type="Gene3D" id="1.20.1070.10">
    <property type="entry name" value="Rhodopsin 7-helix transmembrane proteins"/>
    <property type="match status" value="1"/>
</dbReference>
<name>A0A3S1BNQ3_ELYCH</name>
<evidence type="ECO:0000256" key="2">
    <source>
        <dbReference type="ARBA" id="ARBA00022475"/>
    </source>
</evidence>
<dbReference type="PANTHER" id="PTHR24230:SF75">
    <property type="entry name" value="RELAXIN FAMILY PEPTIDE RECEPTOR 3"/>
    <property type="match status" value="1"/>
</dbReference>
<accession>A0A3S1BNQ3</accession>
<dbReference type="EMBL" id="RQTK01000096">
    <property type="protein sequence ID" value="RUS87943.1"/>
    <property type="molecule type" value="Genomic_DNA"/>
</dbReference>
<keyword evidence="4 9" id="KW-1133">Transmembrane helix</keyword>
<evidence type="ECO:0000256" key="5">
    <source>
        <dbReference type="ARBA" id="ARBA00023040"/>
    </source>
</evidence>
<dbReference type="Proteomes" id="UP000271974">
    <property type="component" value="Unassembled WGS sequence"/>
</dbReference>
<dbReference type="GO" id="GO:0008528">
    <property type="term" value="F:G protein-coupled peptide receptor activity"/>
    <property type="evidence" value="ECO:0007669"/>
    <property type="project" value="TreeGrafter"/>
</dbReference>
<dbReference type="PROSITE" id="PS00237">
    <property type="entry name" value="G_PROTEIN_RECEP_F1_1"/>
    <property type="match status" value="1"/>
</dbReference>
<keyword evidence="3 9" id="KW-0812">Transmembrane</keyword>
<dbReference type="PROSITE" id="PS50262">
    <property type="entry name" value="G_PROTEIN_RECEP_F1_2"/>
    <property type="match status" value="1"/>
</dbReference>
<feature type="transmembrane region" description="Helical" evidence="9">
    <location>
        <begin position="56"/>
        <end position="76"/>
    </location>
</feature>
<dbReference type="OrthoDB" id="6114303at2759"/>
<keyword evidence="12" id="KW-1185">Reference proteome</keyword>
<gene>
    <name evidence="11" type="ORF">EGW08_004298</name>
</gene>
<reference evidence="11 12" key="1">
    <citation type="submission" date="2019-01" db="EMBL/GenBank/DDBJ databases">
        <title>A draft genome assembly of the solar-powered sea slug Elysia chlorotica.</title>
        <authorList>
            <person name="Cai H."/>
            <person name="Li Q."/>
            <person name="Fang X."/>
            <person name="Li J."/>
            <person name="Curtis N.E."/>
            <person name="Altenburger A."/>
            <person name="Shibata T."/>
            <person name="Feng M."/>
            <person name="Maeda T."/>
            <person name="Schwartz J.A."/>
            <person name="Shigenobu S."/>
            <person name="Lundholm N."/>
            <person name="Nishiyama T."/>
            <person name="Yang H."/>
            <person name="Hasebe M."/>
            <person name="Li S."/>
            <person name="Pierce S.K."/>
            <person name="Wang J."/>
        </authorList>
    </citation>
    <scope>NUCLEOTIDE SEQUENCE [LARGE SCALE GENOMIC DNA]</scope>
    <source>
        <strain evidence="11">EC2010</strain>
        <tissue evidence="11">Whole organism of an adult</tissue>
    </source>
</reference>
<sequence>RSIMFISEAFGLPGNIFVLVLAFKSRRTTSRPYITVLGIFDLYVLIFEFPFFTPDIIFPLLAKCDIIVFFILFSLFQTCRYANNWFLSFLSIERCMAVCLPIQKRKWLSVRRVYISIVGTTLILF</sequence>
<evidence type="ECO:0000256" key="7">
    <source>
        <dbReference type="ARBA" id="ARBA00023170"/>
    </source>
</evidence>
<evidence type="ECO:0000313" key="12">
    <source>
        <dbReference type="Proteomes" id="UP000271974"/>
    </source>
</evidence>
<dbReference type="SUPFAM" id="SSF81321">
    <property type="entry name" value="Family A G protein-coupled receptor-like"/>
    <property type="match status" value="1"/>
</dbReference>
<dbReference type="InterPro" id="IPR017452">
    <property type="entry name" value="GPCR_Rhodpsn_7TM"/>
</dbReference>
<proteinExistence type="predicted"/>
<evidence type="ECO:0000256" key="4">
    <source>
        <dbReference type="ARBA" id="ARBA00022989"/>
    </source>
</evidence>
<evidence type="ECO:0000256" key="1">
    <source>
        <dbReference type="ARBA" id="ARBA00004651"/>
    </source>
</evidence>
<evidence type="ECO:0000313" key="11">
    <source>
        <dbReference type="EMBL" id="RUS87943.1"/>
    </source>
</evidence>
<evidence type="ECO:0000256" key="3">
    <source>
        <dbReference type="ARBA" id="ARBA00022692"/>
    </source>
</evidence>
<comment type="caution">
    <text evidence="11">The sequence shown here is derived from an EMBL/GenBank/DDBJ whole genome shotgun (WGS) entry which is preliminary data.</text>
</comment>
<keyword evidence="5" id="KW-0297">G-protein coupled receptor</keyword>
<feature type="transmembrane region" description="Helical" evidence="9">
    <location>
        <begin position="32"/>
        <end position="50"/>
    </location>
</feature>
<comment type="subcellular location">
    <subcellularLocation>
        <location evidence="1">Cell membrane</location>
        <topology evidence="1">Multi-pass membrane protein</topology>
    </subcellularLocation>
</comment>
<protein>
    <recommendedName>
        <fullName evidence="10">G-protein coupled receptors family 1 profile domain-containing protein</fullName>
    </recommendedName>
</protein>
<dbReference type="PANTHER" id="PTHR24230">
    <property type="entry name" value="G-PROTEIN COUPLED RECEPTOR"/>
    <property type="match status" value="1"/>
</dbReference>
<evidence type="ECO:0000259" key="10">
    <source>
        <dbReference type="PROSITE" id="PS50262"/>
    </source>
</evidence>
<evidence type="ECO:0000256" key="6">
    <source>
        <dbReference type="ARBA" id="ARBA00023136"/>
    </source>
</evidence>
<feature type="domain" description="G-protein coupled receptors family 1 profile" evidence="10">
    <location>
        <begin position="14"/>
        <end position="125"/>
    </location>
</feature>
<feature type="non-terminal residue" evidence="11">
    <location>
        <position position="1"/>
    </location>
</feature>
<keyword evidence="7" id="KW-0675">Receptor</keyword>
<dbReference type="AlphaFoldDB" id="A0A3S1BNQ3"/>
<evidence type="ECO:0000256" key="9">
    <source>
        <dbReference type="SAM" id="Phobius"/>
    </source>
</evidence>
<evidence type="ECO:0000256" key="8">
    <source>
        <dbReference type="ARBA" id="ARBA00023224"/>
    </source>
</evidence>